<dbReference type="Proteomes" id="UP001159363">
    <property type="component" value="Chromosome 1"/>
</dbReference>
<keyword evidence="4" id="KW-1185">Reference proteome</keyword>
<feature type="region of interest" description="Disordered" evidence="1">
    <location>
        <begin position="91"/>
        <end position="123"/>
    </location>
</feature>
<reference evidence="3 4" key="1">
    <citation type="submission" date="2023-02" db="EMBL/GenBank/DDBJ databases">
        <title>LHISI_Scaffold_Assembly.</title>
        <authorList>
            <person name="Stuart O.P."/>
            <person name="Cleave R."/>
            <person name="Magrath M.J.L."/>
            <person name="Mikheyev A.S."/>
        </authorList>
    </citation>
    <scope>NUCLEOTIDE SEQUENCE [LARGE SCALE GENOMIC DNA]</scope>
    <source>
        <strain evidence="3">Daus_M_001</strain>
        <tissue evidence="3">Leg muscle</tissue>
    </source>
</reference>
<evidence type="ECO:0000313" key="4">
    <source>
        <dbReference type="Proteomes" id="UP001159363"/>
    </source>
</evidence>
<evidence type="ECO:0000259" key="2">
    <source>
        <dbReference type="Pfam" id="PF03184"/>
    </source>
</evidence>
<gene>
    <name evidence="3" type="ORF">PR048_001881</name>
</gene>
<dbReference type="EMBL" id="JARBHB010000001">
    <property type="protein sequence ID" value="KAJ8896537.1"/>
    <property type="molecule type" value="Genomic_DNA"/>
</dbReference>
<dbReference type="PANTHER" id="PTHR19303:SF71">
    <property type="entry name" value="ZINC FINGER PHD-TYPE DOMAIN-CONTAINING PROTEIN"/>
    <property type="match status" value="1"/>
</dbReference>
<dbReference type="InterPro" id="IPR004875">
    <property type="entry name" value="DDE_SF_endonuclease_dom"/>
</dbReference>
<organism evidence="3 4">
    <name type="scientific">Dryococelus australis</name>
    <dbReference type="NCBI Taxonomy" id="614101"/>
    <lineage>
        <taxon>Eukaryota</taxon>
        <taxon>Metazoa</taxon>
        <taxon>Ecdysozoa</taxon>
        <taxon>Arthropoda</taxon>
        <taxon>Hexapoda</taxon>
        <taxon>Insecta</taxon>
        <taxon>Pterygota</taxon>
        <taxon>Neoptera</taxon>
        <taxon>Polyneoptera</taxon>
        <taxon>Phasmatodea</taxon>
        <taxon>Verophasmatodea</taxon>
        <taxon>Anareolatae</taxon>
        <taxon>Phasmatidae</taxon>
        <taxon>Eurycanthinae</taxon>
        <taxon>Dryococelus</taxon>
    </lineage>
</organism>
<proteinExistence type="predicted"/>
<dbReference type="PANTHER" id="PTHR19303">
    <property type="entry name" value="TRANSPOSON"/>
    <property type="match status" value="1"/>
</dbReference>
<accession>A0ABQ9IIJ9</accession>
<name>A0ABQ9IIJ9_9NEOP</name>
<feature type="compositionally biased region" description="Polar residues" evidence="1">
    <location>
        <begin position="91"/>
        <end position="114"/>
    </location>
</feature>
<evidence type="ECO:0000256" key="1">
    <source>
        <dbReference type="SAM" id="MobiDB-lite"/>
    </source>
</evidence>
<protein>
    <recommendedName>
        <fullName evidence="2">DDE-1 domain-containing protein</fullName>
    </recommendedName>
</protein>
<sequence>MGTHTSSCYSWPALLVGVSKHGQPGRSLCQVSSPKGVSAYNREFIAADSKDLKCRWADRLLYGQTVGAQSQGLSEKHDDMLMDERRGRQETVWTGPTNRTWHSQPLVSQTSGRPTSAKYRKKEHGVTSEPVSVWFSWHQKEEVLAAYSCCRPLHCTTERPKATDDEALSYDLRNLLSEHTLCTALPMGVSDVSTEPRRNEMPTKRGDPQENSPTNGIAQHAPYVRQSGSITMGISYTRKTKRQSWPEESMRMAVNEFIGGTLGYLKSVKTYCVPQTTVGVRLWDVFVVYRNSKMAFKVWLYAFLPRHPEIKLRKPEATSKWRAIGFNRASYDKYNFTAERVYNVDETGITTVPTKQSKVLALGGKRQVGALVLAERGTLVTAVICMNAAGTYMPSMFIFPRVRDKPELLDDAPPESTTELHPSGWMQKDLFINQIQRFIGFIKPSESDPVLLLLDGHATHTKSLELIEMACKNHVVLLCFPPHCTHRLQPLDYYNEEARKWVRSHPGRPITINQVGKLYGAAFMKAASMETSVNGLRRTGIFPLDANVFPDWMFQPAATTD</sequence>
<feature type="compositionally biased region" description="Basic and acidic residues" evidence="1">
    <location>
        <begin position="194"/>
        <end position="208"/>
    </location>
</feature>
<evidence type="ECO:0000313" key="3">
    <source>
        <dbReference type="EMBL" id="KAJ8896537.1"/>
    </source>
</evidence>
<feature type="domain" description="DDE-1" evidence="2">
    <location>
        <begin position="380"/>
        <end position="492"/>
    </location>
</feature>
<dbReference type="InterPro" id="IPR050863">
    <property type="entry name" value="CenT-Element_Derived"/>
</dbReference>
<dbReference type="Pfam" id="PF03184">
    <property type="entry name" value="DDE_1"/>
    <property type="match status" value="1"/>
</dbReference>
<feature type="region of interest" description="Disordered" evidence="1">
    <location>
        <begin position="190"/>
        <end position="220"/>
    </location>
</feature>
<comment type="caution">
    <text evidence="3">The sequence shown here is derived from an EMBL/GenBank/DDBJ whole genome shotgun (WGS) entry which is preliminary data.</text>
</comment>